<name>A0ACC3B6A5_9EURO</name>
<accession>A0ACC3B6A5</accession>
<dbReference type="EMBL" id="JAOPJF010000021">
    <property type="protein sequence ID" value="KAK1145932.1"/>
    <property type="molecule type" value="Genomic_DNA"/>
</dbReference>
<protein>
    <submittedName>
        <fullName evidence="1">Uncharacterized protein</fullName>
    </submittedName>
</protein>
<dbReference type="Proteomes" id="UP001177260">
    <property type="component" value="Unassembled WGS sequence"/>
</dbReference>
<sequence>MSQIQEAIEILRDPSRRLKHDQELSRVKRVVTEEHFEFGASYTGWRPHGPMWDGVHSASDRYMYSYGNSVHMNPNCQESQEEKERVEHEMRFDENVRMREEEERLMAKQRSEEEVLKEERRRRAMRARIIRDEELMAEGHALDDDSKEGRPEGVARPGYPMYSDSGESVYGGEESDFYRGQEYVQDGEYYRYYYWKCDEGFAAHNNDQDDLLNFQDSAYEGAGQARGSEYEDQEYYEDEESYEDHDVDDDASSNQSTQPTATEYNTAHRERNDFNSINFAADESKLSDSQYETGREDASEDDAFYYSFSEHTQSVNGADASSMGQEQSTVAEDNYIRVDTDLHSKLAPFLPLFESKLNHPSGLYTRADMHSELRGIVMETFCGWLENLRLDFSKVDTQSTFSHSAFDDLYDTSDTCDHLGYWTKEYGRDECEACHRWKPIFTLTCPSCGLKACVVCKFWC</sequence>
<organism evidence="1 2">
    <name type="scientific">Aspergillus melleus</name>
    <dbReference type="NCBI Taxonomy" id="138277"/>
    <lineage>
        <taxon>Eukaryota</taxon>
        <taxon>Fungi</taxon>
        <taxon>Dikarya</taxon>
        <taxon>Ascomycota</taxon>
        <taxon>Pezizomycotina</taxon>
        <taxon>Eurotiomycetes</taxon>
        <taxon>Eurotiomycetidae</taxon>
        <taxon>Eurotiales</taxon>
        <taxon>Aspergillaceae</taxon>
        <taxon>Aspergillus</taxon>
        <taxon>Aspergillus subgen. Circumdati</taxon>
    </lineage>
</organism>
<proteinExistence type="predicted"/>
<evidence type="ECO:0000313" key="2">
    <source>
        <dbReference type="Proteomes" id="UP001177260"/>
    </source>
</evidence>
<gene>
    <name evidence="1" type="ORF">N8T08_003879</name>
</gene>
<evidence type="ECO:0000313" key="1">
    <source>
        <dbReference type="EMBL" id="KAK1145932.1"/>
    </source>
</evidence>
<comment type="caution">
    <text evidence="1">The sequence shown here is derived from an EMBL/GenBank/DDBJ whole genome shotgun (WGS) entry which is preliminary data.</text>
</comment>
<keyword evidence="2" id="KW-1185">Reference proteome</keyword>
<reference evidence="1 2" key="1">
    <citation type="journal article" date="2023" name="ACS Omega">
        <title>Identification of the Neoaspergillic Acid Biosynthesis Gene Cluster by Establishing an In Vitro CRISPR-Ribonucleoprotein Genetic System in Aspergillus melleus.</title>
        <authorList>
            <person name="Yuan B."/>
            <person name="Grau M.F."/>
            <person name="Murata R.M."/>
            <person name="Torok T."/>
            <person name="Venkateswaran K."/>
            <person name="Stajich J.E."/>
            <person name="Wang C.C.C."/>
        </authorList>
    </citation>
    <scope>NUCLEOTIDE SEQUENCE [LARGE SCALE GENOMIC DNA]</scope>
    <source>
        <strain evidence="1 2">IMV 1140</strain>
    </source>
</reference>